<comment type="caution">
    <text evidence="4">The sequence shown here is derived from an EMBL/GenBank/DDBJ whole genome shotgun (WGS) entry which is preliminary data.</text>
</comment>
<dbReference type="Proteomes" id="UP000723714">
    <property type="component" value="Unassembled WGS sequence"/>
</dbReference>
<dbReference type="Pfam" id="PF01547">
    <property type="entry name" value="SBP_bac_1"/>
    <property type="match status" value="1"/>
</dbReference>
<evidence type="ECO:0000256" key="1">
    <source>
        <dbReference type="ARBA" id="ARBA00008520"/>
    </source>
</evidence>
<accession>A0ABS6D841</accession>
<evidence type="ECO:0000313" key="4">
    <source>
        <dbReference type="EMBL" id="MBU3877773.1"/>
    </source>
</evidence>
<organism evidence="4 5">
    <name type="scientific">Faecalicatena faecalis</name>
    <dbReference type="NCBI Taxonomy" id="2726362"/>
    <lineage>
        <taxon>Bacteria</taxon>
        <taxon>Bacillati</taxon>
        <taxon>Bacillota</taxon>
        <taxon>Clostridia</taxon>
        <taxon>Lachnospirales</taxon>
        <taxon>Lachnospiraceae</taxon>
        <taxon>Faecalicatena</taxon>
    </lineage>
</organism>
<feature type="signal peptide" evidence="3">
    <location>
        <begin position="1"/>
        <end position="20"/>
    </location>
</feature>
<proteinExistence type="inferred from homology"/>
<protein>
    <submittedName>
        <fullName evidence="4">ABC transporter substrate-binding protein</fullName>
    </submittedName>
</protein>
<keyword evidence="2" id="KW-0813">Transport</keyword>
<gene>
    <name evidence="4" type="ORF">HGO97_018370</name>
</gene>
<reference evidence="4 5" key="1">
    <citation type="submission" date="2021-06" db="EMBL/GenBank/DDBJ databases">
        <title>Faecalicatena sp. nov. isolated from porcine feces.</title>
        <authorList>
            <person name="Oh B.S."/>
            <person name="Lee J.H."/>
        </authorList>
    </citation>
    <scope>NUCLEOTIDE SEQUENCE [LARGE SCALE GENOMIC DNA]</scope>
    <source>
        <strain evidence="4 5">AGMB00832</strain>
    </source>
</reference>
<dbReference type="InterPro" id="IPR050490">
    <property type="entry name" value="Bact_solute-bd_prot1"/>
</dbReference>
<dbReference type="PROSITE" id="PS51257">
    <property type="entry name" value="PROKAR_LIPOPROTEIN"/>
    <property type="match status" value="1"/>
</dbReference>
<feature type="chain" id="PRO_5046858775" evidence="3">
    <location>
        <begin position="21"/>
        <end position="436"/>
    </location>
</feature>
<dbReference type="PANTHER" id="PTHR43649">
    <property type="entry name" value="ARABINOSE-BINDING PROTEIN-RELATED"/>
    <property type="match status" value="1"/>
</dbReference>
<keyword evidence="3" id="KW-0732">Signal</keyword>
<evidence type="ECO:0000256" key="3">
    <source>
        <dbReference type="SAM" id="SignalP"/>
    </source>
</evidence>
<sequence length="436" mass="47293">MKKRVVAVFMSAVFATGLIAGCSGSGDTDGAEKKDKDKDVTELSLLVDTANASTAGFEAVAKLAEEKLGIKVNVETRPGGTEGDNIVKTRLASGDMADLCVYNSGSLLNAINPKEYFIDISGEEFADRLDDSYKEAVSVGDAVYGVPYQSSQAEAIMYSKPMYEKYGLDVPKTWDEFLANCDVLKEAGETAILGTFGDAWTAQIPFLGDAYNLETNAPDFAEKFDAGEAKWATTPEALRSFEKLADTTPYYNEDYLATTYDDGCDMMANGEAGHWFILSKALTNIYDLYGDKVNDIGIFGMPGDDAANNGITLWYPVAIYGNKNSEKQEAILDFMEFYISDEALDAYTEAALPAGPYCVKGYELPSESYDAVAQDIQSYLDSGKTAPALEYISQVKGADCPTICQELGSGQTTAKEAAEKYDKDCEKQATQLGLKW</sequence>
<evidence type="ECO:0000313" key="5">
    <source>
        <dbReference type="Proteomes" id="UP000723714"/>
    </source>
</evidence>
<name>A0ABS6D841_9FIRM</name>
<keyword evidence="5" id="KW-1185">Reference proteome</keyword>
<dbReference type="PANTHER" id="PTHR43649:SF29">
    <property type="entry name" value="OSMOPROTECTIVE COMPOUNDS-BINDING PROTEIN GGTB"/>
    <property type="match status" value="1"/>
</dbReference>
<evidence type="ECO:0000256" key="2">
    <source>
        <dbReference type="ARBA" id="ARBA00022448"/>
    </source>
</evidence>
<dbReference type="EMBL" id="JABACJ020000022">
    <property type="protein sequence ID" value="MBU3877773.1"/>
    <property type="molecule type" value="Genomic_DNA"/>
</dbReference>
<dbReference type="InterPro" id="IPR006059">
    <property type="entry name" value="SBP"/>
</dbReference>
<comment type="similarity">
    <text evidence="1">Belongs to the bacterial solute-binding protein 1 family.</text>
</comment>
<dbReference type="RefSeq" id="WP_216244392.1">
    <property type="nucleotide sequence ID" value="NZ_JABACJ020000022.1"/>
</dbReference>